<accession>A0A8H3INH6</accession>
<sequence length="86" mass="9797">MFTSCEIKAKPQEAKSNPRSNQRQQSKAQQAQQRLKWVLTTLSKEEKEALQKLLKDNEKGPDPISSGEPTKEAEANEVRSLRTPFE</sequence>
<dbReference type="EMBL" id="CAJPDT010000024">
    <property type="protein sequence ID" value="CAF9920169.1"/>
    <property type="molecule type" value="Genomic_DNA"/>
</dbReference>
<gene>
    <name evidence="2" type="ORF">IMSHALPRED_004835</name>
</gene>
<feature type="compositionally biased region" description="Basic and acidic residues" evidence="1">
    <location>
        <begin position="69"/>
        <end position="86"/>
    </location>
</feature>
<evidence type="ECO:0000313" key="2">
    <source>
        <dbReference type="EMBL" id="CAF9920169.1"/>
    </source>
</evidence>
<proteinExistence type="predicted"/>
<name>A0A8H3INH6_9LECA</name>
<feature type="region of interest" description="Disordered" evidence="1">
    <location>
        <begin position="1"/>
        <end position="33"/>
    </location>
</feature>
<comment type="caution">
    <text evidence="2">The sequence shown here is derived from an EMBL/GenBank/DDBJ whole genome shotgun (WGS) entry which is preliminary data.</text>
</comment>
<evidence type="ECO:0000313" key="3">
    <source>
        <dbReference type="Proteomes" id="UP000664534"/>
    </source>
</evidence>
<dbReference type="AlphaFoldDB" id="A0A8H3INH6"/>
<protein>
    <submittedName>
        <fullName evidence="2">Uncharacterized protein</fullName>
    </submittedName>
</protein>
<evidence type="ECO:0000256" key="1">
    <source>
        <dbReference type="SAM" id="MobiDB-lite"/>
    </source>
</evidence>
<reference evidence="2" key="1">
    <citation type="submission" date="2021-03" db="EMBL/GenBank/DDBJ databases">
        <authorList>
            <person name="Tagirdzhanova G."/>
        </authorList>
    </citation>
    <scope>NUCLEOTIDE SEQUENCE</scope>
</reference>
<feature type="region of interest" description="Disordered" evidence="1">
    <location>
        <begin position="53"/>
        <end position="86"/>
    </location>
</feature>
<organism evidence="2 3">
    <name type="scientific">Imshaugia aleurites</name>
    <dbReference type="NCBI Taxonomy" id="172621"/>
    <lineage>
        <taxon>Eukaryota</taxon>
        <taxon>Fungi</taxon>
        <taxon>Dikarya</taxon>
        <taxon>Ascomycota</taxon>
        <taxon>Pezizomycotina</taxon>
        <taxon>Lecanoromycetes</taxon>
        <taxon>OSLEUM clade</taxon>
        <taxon>Lecanoromycetidae</taxon>
        <taxon>Lecanorales</taxon>
        <taxon>Lecanorineae</taxon>
        <taxon>Parmeliaceae</taxon>
        <taxon>Imshaugia</taxon>
    </lineage>
</organism>
<feature type="compositionally biased region" description="Low complexity" evidence="1">
    <location>
        <begin position="22"/>
        <end position="33"/>
    </location>
</feature>
<keyword evidence="3" id="KW-1185">Reference proteome</keyword>
<dbReference type="Proteomes" id="UP000664534">
    <property type="component" value="Unassembled WGS sequence"/>
</dbReference>